<dbReference type="Pfam" id="PF00271">
    <property type="entry name" value="Helicase_C"/>
    <property type="match status" value="1"/>
</dbReference>
<evidence type="ECO:0000256" key="5">
    <source>
        <dbReference type="ARBA" id="ARBA00022741"/>
    </source>
</evidence>
<keyword evidence="8 20" id="KW-0347">Helicase</keyword>
<dbReference type="InterPro" id="IPR018982">
    <property type="entry name" value="RQC_domain"/>
</dbReference>
<dbReference type="NCBIfam" id="TIGR00614">
    <property type="entry name" value="recQ_fam"/>
    <property type="match status" value="1"/>
</dbReference>
<dbReference type="InterPro" id="IPR010997">
    <property type="entry name" value="HRDC-like_sf"/>
</dbReference>
<keyword evidence="7 20" id="KW-0378">Hydrolase</keyword>
<evidence type="ECO:0000256" key="4">
    <source>
        <dbReference type="ARBA" id="ARBA00022723"/>
    </source>
</evidence>
<dbReference type="Pfam" id="PF16124">
    <property type="entry name" value="RecQ_Zn_bind"/>
    <property type="match status" value="1"/>
</dbReference>
<dbReference type="InterPro" id="IPR014001">
    <property type="entry name" value="Helicase_ATP-bd"/>
</dbReference>
<dbReference type="EC" id="5.6.2.4" evidence="16"/>
<dbReference type="InterPro" id="IPR011545">
    <property type="entry name" value="DEAD/DEAH_box_helicase_dom"/>
</dbReference>
<dbReference type="SUPFAM" id="SSF52540">
    <property type="entry name" value="P-loop containing nucleoside triphosphate hydrolases"/>
    <property type="match status" value="2"/>
</dbReference>
<keyword evidence="14" id="KW-0413">Isomerase</keyword>
<keyword evidence="9" id="KW-0862">Zinc</keyword>
<keyword evidence="12" id="KW-0233">DNA recombination</keyword>
<dbReference type="Gene3D" id="1.10.10.10">
    <property type="entry name" value="Winged helix-like DNA-binding domain superfamily/Winged helix DNA-binding domain"/>
    <property type="match status" value="1"/>
</dbReference>
<evidence type="ECO:0000256" key="16">
    <source>
        <dbReference type="NCBIfam" id="TIGR01389"/>
    </source>
</evidence>
<dbReference type="NCBIfam" id="TIGR01389">
    <property type="entry name" value="recQ"/>
    <property type="match status" value="1"/>
</dbReference>
<evidence type="ECO:0000256" key="7">
    <source>
        <dbReference type="ARBA" id="ARBA00022801"/>
    </source>
</evidence>
<name>A0ABT0PJB9_9GAMM</name>
<keyword evidence="11" id="KW-0238">DNA-binding</keyword>
<evidence type="ECO:0000256" key="14">
    <source>
        <dbReference type="ARBA" id="ARBA00023235"/>
    </source>
</evidence>
<feature type="domain" description="HRDC" evidence="17">
    <location>
        <begin position="524"/>
        <end position="602"/>
    </location>
</feature>
<dbReference type="EMBL" id="JAMFLX010000026">
    <property type="protein sequence ID" value="MCL6271482.1"/>
    <property type="molecule type" value="Genomic_DNA"/>
</dbReference>
<dbReference type="PANTHER" id="PTHR13710">
    <property type="entry name" value="DNA HELICASE RECQ FAMILY MEMBER"/>
    <property type="match status" value="1"/>
</dbReference>
<dbReference type="Proteomes" id="UP001203338">
    <property type="component" value="Unassembled WGS sequence"/>
</dbReference>
<feature type="domain" description="Helicase C-terminal" evidence="19">
    <location>
        <begin position="215"/>
        <end position="365"/>
    </location>
</feature>
<comment type="cofactor">
    <cofactor evidence="1">
        <name>Mg(2+)</name>
        <dbReference type="ChEBI" id="CHEBI:18420"/>
    </cofactor>
</comment>
<evidence type="ECO:0000256" key="1">
    <source>
        <dbReference type="ARBA" id="ARBA00001946"/>
    </source>
</evidence>
<comment type="similarity">
    <text evidence="3">Belongs to the helicase family. RecQ subfamily.</text>
</comment>
<dbReference type="PROSITE" id="PS51192">
    <property type="entry name" value="HELICASE_ATP_BIND_1"/>
    <property type="match status" value="1"/>
</dbReference>
<comment type="cofactor">
    <cofactor evidence="2">
        <name>Zn(2+)</name>
        <dbReference type="ChEBI" id="CHEBI:29105"/>
    </cofactor>
</comment>
<keyword evidence="13" id="KW-0234">DNA repair</keyword>
<evidence type="ECO:0000256" key="13">
    <source>
        <dbReference type="ARBA" id="ARBA00023204"/>
    </source>
</evidence>
<dbReference type="GO" id="GO:0003678">
    <property type="term" value="F:DNA helicase activity"/>
    <property type="evidence" value="ECO:0007669"/>
    <property type="project" value="UniProtKB-EC"/>
</dbReference>
<dbReference type="InterPro" id="IPR004589">
    <property type="entry name" value="DNA_helicase_ATP-dep_RecQ"/>
</dbReference>
<dbReference type="RefSeq" id="WP_249701098.1">
    <property type="nucleotide sequence ID" value="NZ_JAMFLX010000026.1"/>
</dbReference>
<dbReference type="Pfam" id="PF09382">
    <property type="entry name" value="RQC"/>
    <property type="match status" value="1"/>
</dbReference>
<evidence type="ECO:0000256" key="6">
    <source>
        <dbReference type="ARBA" id="ARBA00022763"/>
    </source>
</evidence>
<dbReference type="InterPro" id="IPR036388">
    <property type="entry name" value="WH-like_DNA-bd_sf"/>
</dbReference>
<evidence type="ECO:0000256" key="15">
    <source>
        <dbReference type="ARBA" id="ARBA00034617"/>
    </source>
</evidence>
<dbReference type="InterPro" id="IPR001650">
    <property type="entry name" value="Helicase_C-like"/>
</dbReference>
<dbReference type="GO" id="GO:0016787">
    <property type="term" value="F:hydrolase activity"/>
    <property type="evidence" value="ECO:0007669"/>
    <property type="project" value="UniProtKB-KW"/>
</dbReference>
<dbReference type="InterPro" id="IPR027417">
    <property type="entry name" value="P-loop_NTPase"/>
</dbReference>
<dbReference type="PROSITE" id="PS50967">
    <property type="entry name" value="HRDC"/>
    <property type="match status" value="1"/>
</dbReference>
<evidence type="ECO:0000256" key="2">
    <source>
        <dbReference type="ARBA" id="ARBA00001947"/>
    </source>
</evidence>
<evidence type="ECO:0000256" key="8">
    <source>
        <dbReference type="ARBA" id="ARBA00022806"/>
    </source>
</evidence>
<keyword evidence="10" id="KW-0067">ATP-binding</keyword>
<dbReference type="Gene3D" id="1.10.150.80">
    <property type="entry name" value="HRDC domain"/>
    <property type="match status" value="1"/>
</dbReference>
<evidence type="ECO:0000256" key="10">
    <source>
        <dbReference type="ARBA" id="ARBA00022840"/>
    </source>
</evidence>
<dbReference type="SUPFAM" id="SSF47819">
    <property type="entry name" value="HRDC-like"/>
    <property type="match status" value="1"/>
</dbReference>
<evidence type="ECO:0000256" key="9">
    <source>
        <dbReference type="ARBA" id="ARBA00022833"/>
    </source>
</evidence>
<protein>
    <recommendedName>
        <fullName evidence="16">DNA helicase RecQ</fullName>
        <ecNumber evidence="16">5.6.2.4</ecNumber>
    </recommendedName>
</protein>
<comment type="catalytic activity">
    <reaction evidence="15">
        <text>Couples ATP hydrolysis with the unwinding of duplex DNA by translocating in the 3'-5' direction.</text>
        <dbReference type="EC" id="5.6.2.4"/>
    </reaction>
</comment>
<dbReference type="SMART" id="SM00341">
    <property type="entry name" value="HRDC"/>
    <property type="match status" value="1"/>
</dbReference>
<dbReference type="Pfam" id="PF00270">
    <property type="entry name" value="DEAD"/>
    <property type="match status" value="1"/>
</dbReference>
<dbReference type="InterPro" id="IPR006293">
    <property type="entry name" value="DNA_helicase_ATP-dep_RecQ_bac"/>
</dbReference>
<gene>
    <name evidence="20" type="primary">recQ</name>
    <name evidence="20" type="ORF">M3P05_16295</name>
</gene>
<dbReference type="Gene3D" id="3.40.50.300">
    <property type="entry name" value="P-loop containing nucleotide triphosphate hydrolases"/>
    <property type="match status" value="2"/>
</dbReference>
<evidence type="ECO:0000259" key="18">
    <source>
        <dbReference type="PROSITE" id="PS51192"/>
    </source>
</evidence>
<keyword evidence="6" id="KW-0227">DNA damage</keyword>
<dbReference type="CDD" id="cd18794">
    <property type="entry name" value="SF2_C_RecQ"/>
    <property type="match status" value="1"/>
</dbReference>
<dbReference type="InterPro" id="IPR032284">
    <property type="entry name" value="RecQ_Zn-bd"/>
</dbReference>
<dbReference type="InterPro" id="IPR002121">
    <property type="entry name" value="HRDC_dom"/>
</dbReference>
<keyword evidence="4" id="KW-0479">Metal-binding</keyword>
<dbReference type="PANTHER" id="PTHR13710:SF105">
    <property type="entry name" value="ATP-DEPENDENT DNA HELICASE Q1"/>
    <property type="match status" value="1"/>
</dbReference>
<dbReference type="InterPro" id="IPR044876">
    <property type="entry name" value="HRDC_dom_sf"/>
</dbReference>
<comment type="caution">
    <text evidence="20">The sequence shown here is derived from an EMBL/GenBank/DDBJ whole genome shotgun (WGS) entry which is preliminary data.</text>
</comment>
<feature type="domain" description="Helicase ATP-binding" evidence="18">
    <location>
        <begin position="26"/>
        <end position="194"/>
    </location>
</feature>
<organism evidence="20 21">
    <name type="scientific">Parendozoicomonas callyspongiae</name>
    <dbReference type="NCBI Taxonomy" id="2942213"/>
    <lineage>
        <taxon>Bacteria</taxon>
        <taxon>Pseudomonadati</taxon>
        <taxon>Pseudomonadota</taxon>
        <taxon>Gammaproteobacteria</taxon>
        <taxon>Oceanospirillales</taxon>
        <taxon>Endozoicomonadaceae</taxon>
        <taxon>Parendozoicomonas</taxon>
    </lineage>
</organism>
<evidence type="ECO:0000259" key="19">
    <source>
        <dbReference type="PROSITE" id="PS51194"/>
    </source>
</evidence>
<dbReference type="SMART" id="SM00490">
    <property type="entry name" value="HELICc"/>
    <property type="match status" value="1"/>
</dbReference>
<sequence length="602" mass="67817">MSDRARTILDNVFGYTDFRGQQEAIIEQLEQGDDALVLMPTGGGKSLCYQIPALLRPGTAIVISPLIALMQDQVDGLNLLGVRAAALHSGIPYGEQDQIQEDLVRGEYDLIYVSPERLLTHRMLELLDHIQVALFAIDEAHCVSQWGHDFRPEYLQLSILHERYPNVPRIALTATADQRTREEIAERLNLSGARFFISSFDRPNIFYRLAQKRNAKKQLLDFILKDHAGQSGIVYCLSRRKVDELAAWLQNQGVAALPYHAGLDTETRSRHQHQFQTTDNLVMVATIAFGMGVDKPDVRFVAHMDMPRSIEAYYQETGRAGRDGLAATAWLVYGLQDVIILGQMLVQSGMNQAMQQLERQRLTAMLGFCEVTGCRREALLGYFGELREGKCGNCDLCVEPVSTWDATEAARKALSNVYRTGQRFGVNHLVDVLLGKTNKRVKELGHQSVSTFGVGKELSQPIWRSVYRQLVARGYVTVTSESHGGLLLTEKCRQLLRGEETLELRRDRYEVHEKITVGPTPQLNGENAELWEDLRALRMKLARERDVPPFQVFSDATLRGMMARMPETPDQLLEVSGVGQFKLEQYGEAFLGVLTRSVQENP</sequence>
<dbReference type="CDD" id="cd17920">
    <property type="entry name" value="DEXHc_RecQ"/>
    <property type="match status" value="1"/>
</dbReference>
<evidence type="ECO:0000256" key="12">
    <source>
        <dbReference type="ARBA" id="ARBA00023172"/>
    </source>
</evidence>
<evidence type="ECO:0000259" key="17">
    <source>
        <dbReference type="PROSITE" id="PS50967"/>
    </source>
</evidence>
<dbReference type="PROSITE" id="PS51194">
    <property type="entry name" value="HELICASE_CTER"/>
    <property type="match status" value="1"/>
</dbReference>
<proteinExistence type="inferred from homology"/>
<evidence type="ECO:0000256" key="11">
    <source>
        <dbReference type="ARBA" id="ARBA00023125"/>
    </source>
</evidence>
<keyword evidence="21" id="KW-1185">Reference proteome</keyword>
<dbReference type="Pfam" id="PF00570">
    <property type="entry name" value="HRDC"/>
    <property type="match status" value="1"/>
</dbReference>
<dbReference type="SMART" id="SM00956">
    <property type="entry name" value="RQC"/>
    <property type="match status" value="1"/>
</dbReference>
<accession>A0ABT0PJB9</accession>
<evidence type="ECO:0000313" key="20">
    <source>
        <dbReference type="EMBL" id="MCL6271482.1"/>
    </source>
</evidence>
<reference evidence="20 21" key="1">
    <citation type="submission" date="2022-05" db="EMBL/GenBank/DDBJ databases">
        <authorList>
            <person name="Park J.-S."/>
        </authorList>
    </citation>
    <scope>NUCLEOTIDE SEQUENCE [LARGE SCALE GENOMIC DNA]</scope>
    <source>
        <strain evidence="20 21">2012CJ34-2</strain>
    </source>
</reference>
<evidence type="ECO:0000256" key="3">
    <source>
        <dbReference type="ARBA" id="ARBA00005446"/>
    </source>
</evidence>
<keyword evidence="5" id="KW-0547">Nucleotide-binding</keyword>
<evidence type="ECO:0000313" key="21">
    <source>
        <dbReference type="Proteomes" id="UP001203338"/>
    </source>
</evidence>
<dbReference type="SMART" id="SM00487">
    <property type="entry name" value="DEXDc"/>
    <property type="match status" value="1"/>
</dbReference>